<protein>
    <submittedName>
        <fullName evidence="1">LAME_0F06238g1_1</fullName>
    </submittedName>
</protein>
<evidence type="ECO:0000313" key="1">
    <source>
        <dbReference type="EMBL" id="SCU94131.1"/>
    </source>
</evidence>
<sequence>MDDAITFIETPNRSLVAGGSFPESNENTVVSLALPLVVRSSAPLVPPLHFVNTIQSASVRGNHKLAFLLWVLNSSSEDLRLTLAIGECAAPFQLFKSCFESHQAPDYETFLQVRVCSTPNATKTTRPYYQVSVFPQILQTIKVDQFKTEYLLRQYTQQFVRILDSYKFREHPSSATYLGVNVSRLLQCYVNDTIYDTVYKWRHWNKILGHQVTFAPFSQLVAKFWDSYLAFQVGGLLSDFTAKFRHFGCVQADSSIRNLRSHCPARPKGATLKYGIWIDSVQGVLVLSNMATAELMDPIPSLVLDLTVSDCERNVKKLLLFLNCCLIECVSQELSKAEC</sequence>
<proteinExistence type="predicted"/>
<dbReference type="EMBL" id="LT598477">
    <property type="protein sequence ID" value="SCU94131.1"/>
    <property type="molecule type" value="Genomic_DNA"/>
</dbReference>
<accession>A0A1G4JTE0</accession>
<reference evidence="2" key="1">
    <citation type="submission" date="2016-03" db="EMBL/GenBank/DDBJ databases">
        <authorList>
            <person name="Devillers Hugo."/>
        </authorList>
    </citation>
    <scope>NUCLEOTIDE SEQUENCE [LARGE SCALE GENOMIC DNA]</scope>
</reference>
<keyword evidence="2" id="KW-1185">Reference proteome</keyword>
<evidence type="ECO:0000313" key="2">
    <source>
        <dbReference type="Proteomes" id="UP000191144"/>
    </source>
</evidence>
<dbReference type="OrthoDB" id="4038005at2759"/>
<name>A0A1G4JTE0_9SACH</name>
<organism evidence="1 2">
    <name type="scientific">Lachancea meyersii CBS 8951</name>
    <dbReference type="NCBI Taxonomy" id="1266667"/>
    <lineage>
        <taxon>Eukaryota</taxon>
        <taxon>Fungi</taxon>
        <taxon>Dikarya</taxon>
        <taxon>Ascomycota</taxon>
        <taxon>Saccharomycotina</taxon>
        <taxon>Saccharomycetes</taxon>
        <taxon>Saccharomycetales</taxon>
        <taxon>Saccharomycetaceae</taxon>
        <taxon>Lachancea</taxon>
    </lineage>
</organism>
<dbReference type="Proteomes" id="UP000191144">
    <property type="component" value="Chromosome F"/>
</dbReference>
<dbReference type="AlphaFoldDB" id="A0A1G4JTE0"/>
<gene>
    <name evidence="1" type="ORF">LAME_0F06238G</name>
</gene>